<protein>
    <submittedName>
        <fullName evidence="9">Brachyurin</fullName>
    </submittedName>
</protein>
<dbReference type="InterPro" id="IPR018114">
    <property type="entry name" value="TRYPSIN_HIS"/>
</dbReference>
<evidence type="ECO:0000256" key="5">
    <source>
        <dbReference type="ARBA" id="ARBA00023145"/>
    </source>
</evidence>
<dbReference type="PANTHER" id="PTHR24252">
    <property type="entry name" value="ACROSIN-RELATED"/>
    <property type="match status" value="1"/>
</dbReference>
<dbReference type="CDD" id="cd00190">
    <property type="entry name" value="Tryp_SPc"/>
    <property type="match status" value="1"/>
</dbReference>
<dbReference type="InterPro" id="IPR001254">
    <property type="entry name" value="Trypsin_dom"/>
</dbReference>
<name>A0A067R2E1_ZOONE</name>
<dbReference type="STRING" id="136037.A0A067R2E1"/>
<keyword evidence="2" id="KW-0732">Signal</keyword>
<dbReference type="Pfam" id="PF00089">
    <property type="entry name" value="Trypsin"/>
    <property type="match status" value="1"/>
</dbReference>
<dbReference type="Gene3D" id="2.40.10.10">
    <property type="entry name" value="Trypsin-like serine proteases"/>
    <property type="match status" value="2"/>
</dbReference>
<evidence type="ECO:0000256" key="6">
    <source>
        <dbReference type="ARBA" id="ARBA00023157"/>
    </source>
</evidence>
<evidence type="ECO:0000256" key="4">
    <source>
        <dbReference type="ARBA" id="ARBA00022825"/>
    </source>
</evidence>
<dbReference type="OMA" id="HESHYTS"/>
<keyword evidence="6" id="KW-1015">Disulfide bond</keyword>
<organism evidence="9 10">
    <name type="scientific">Zootermopsis nevadensis</name>
    <name type="common">Dampwood termite</name>
    <dbReference type="NCBI Taxonomy" id="136037"/>
    <lineage>
        <taxon>Eukaryota</taxon>
        <taxon>Metazoa</taxon>
        <taxon>Ecdysozoa</taxon>
        <taxon>Arthropoda</taxon>
        <taxon>Hexapoda</taxon>
        <taxon>Insecta</taxon>
        <taxon>Pterygota</taxon>
        <taxon>Neoptera</taxon>
        <taxon>Polyneoptera</taxon>
        <taxon>Dictyoptera</taxon>
        <taxon>Blattodea</taxon>
        <taxon>Blattoidea</taxon>
        <taxon>Termitoidae</taxon>
        <taxon>Termopsidae</taxon>
        <taxon>Zootermopsis</taxon>
    </lineage>
</organism>
<dbReference type="FunCoup" id="A0A067R2E1">
    <property type="interactions" value="28"/>
</dbReference>
<keyword evidence="5" id="KW-0865">Zymogen</keyword>
<evidence type="ECO:0000313" key="10">
    <source>
        <dbReference type="Proteomes" id="UP000027135"/>
    </source>
</evidence>
<keyword evidence="4 7" id="KW-0720">Serine protease</keyword>
<evidence type="ECO:0000259" key="8">
    <source>
        <dbReference type="PROSITE" id="PS50240"/>
    </source>
</evidence>
<keyword evidence="10" id="KW-1185">Reference proteome</keyword>
<sequence>GRITNGYTASRSQFPWQVYLIIDEAYFCGGSLISDKWVLTAAHCTFNFASFDVALGANRVDITERGSQFLSSRTSFVHSEYNQSTIDNDIAVIRLPQPVDFTLYIIPVRLPTRSQAKLTFLNEKVQCSGWGKISDPSPDISSTLQYVDLSVISNDLCATTFDIITDAKICVSTIDYKSPCNGDSGGPLVFQEDDGRYTEIGVVSFGHIGGCELGYPVAFTRVTSYLDWIEENTDIHIR</sequence>
<dbReference type="PRINTS" id="PR00722">
    <property type="entry name" value="CHYMOTRYPSIN"/>
</dbReference>
<accession>A0A067R2E1</accession>
<reference evidence="9 10" key="1">
    <citation type="journal article" date="2014" name="Nat. Commun.">
        <title>Molecular traces of alternative social organization in a termite genome.</title>
        <authorList>
            <person name="Terrapon N."/>
            <person name="Li C."/>
            <person name="Robertson H.M."/>
            <person name="Ji L."/>
            <person name="Meng X."/>
            <person name="Booth W."/>
            <person name="Chen Z."/>
            <person name="Childers C.P."/>
            <person name="Glastad K.M."/>
            <person name="Gokhale K."/>
            <person name="Gowin J."/>
            <person name="Gronenberg W."/>
            <person name="Hermansen R.A."/>
            <person name="Hu H."/>
            <person name="Hunt B.G."/>
            <person name="Huylmans A.K."/>
            <person name="Khalil S.M."/>
            <person name="Mitchell R.D."/>
            <person name="Munoz-Torres M.C."/>
            <person name="Mustard J.A."/>
            <person name="Pan H."/>
            <person name="Reese J.T."/>
            <person name="Scharf M.E."/>
            <person name="Sun F."/>
            <person name="Vogel H."/>
            <person name="Xiao J."/>
            <person name="Yang W."/>
            <person name="Yang Z."/>
            <person name="Yang Z."/>
            <person name="Zhou J."/>
            <person name="Zhu J."/>
            <person name="Brent C.S."/>
            <person name="Elsik C.G."/>
            <person name="Goodisman M.A."/>
            <person name="Liberles D.A."/>
            <person name="Roe R.M."/>
            <person name="Vargo E.L."/>
            <person name="Vilcinskas A."/>
            <person name="Wang J."/>
            <person name="Bornberg-Bauer E."/>
            <person name="Korb J."/>
            <person name="Zhang G."/>
            <person name="Liebig J."/>
        </authorList>
    </citation>
    <scope>NUCLEOTIDE SEQUENCE [LARGE SCALE GENOMIC DNA]</scope>
    <source>
        <tissue evidence="9">Whole organism</tissue>
    </source>
</reference>
<dbReference type="InParanoid" id="A0A067R2E1"/>
<dbReference type="SMART" id="SM00020">
    <property type="entry name" value="Tryp_SPc"/>
    <property type="match status" value="1"/>
</dbReference>
<gene>
    <name evidence="9" type="ORF">L798_14140</name>
</gene>
<dbReference type="PROSITE" id="PS50240">
    <property type="entry name" value="TRYPSIN_DOM"/>
    <property type="match status" value="1"/>
</dbReference>
<keyword evidence="1 7" id="KW-0645">Protease</keyword>
<dbReference type="FunFam" id="2.40.10.10:FF:000073">
    <property type="entry name" value="Trypsin alpha"/>
    <property type="match status" value="1"/>
</dbReference>
<evidence type="ECO:0000256" key="2">
    <source>
        <dbReference type="ARBA" id="ARBA00022729"/>
    </source>
</evidence>
<dbReference type="PANTHER" id="PTHR24252:SF7">
    <property type="entry name" value="HYALIN"/>
    <property type="match status" value="1"/>
</dbReference>
<dbReference type="InterPro" id="IPR001314">
    <property type="entry name" value="Peptidase_S1A"/>
</dbReference>
<dbReference type="FunFam" id="2.40.10.10:FF:000025">
    <property type="entry name" value="serine proteases 1/2"/>
    <property type="match status" value="1"/>
</dbReference>
<dbReference type="GO" id="GO:0006508">
    <property type="term" value="P:proteolysis"/>
    <property type="evidence" value="ECO:0007669"/>
    <property type="project" value="UniProtKB-KW"/>
</dbReference>
<dbReference type="InterPro" id="IPR009003">
    <property type="entry name" value="Peptidase_S1_PA"/>
</dbReference>
<dbReference type="Proteomes" id="UP000027135">
    <property type="component" value="Unassembled WGS sequence"/>
</dbReference>
<evidence type="ECO:0000256" key="3">
    <source>
        <dbReference type="ARBA" id="ARBA00022801"/>
    </source>
</evidence>
<dbReference type="SUPFAM" id="SSF50494">
    <property type="entry name" value="Trypsin-like serine proteases"/>
    <property type="match status" value="1"/>
</dbReference>
<dbReference type="InterPro" id="IPR033116">
    <property type="entry name" value="TRYPSIN_SER"/>
</dbReference>
<feature type="domain" description="Peptidase S1" evidence="8">
    <location>
        <begin position="3"/>
        <end position="234"/>
    </location>
</feature>
<dbReference type="AlphaFoldDB" id="A0A067R2E1"/>
<proteinExistence type="predicted"/>
<keyword evidence="3 7" id="KW-0378">Hydrolase</keyword>
<dbReference type="PROSITE" id="PS00135">
    <property type="entry name" value="TRYPSIN_SER"/>
    <property type="match status" value="1"/>
</dbReference>
<dbReference type="EMBL" id="KK853064">
    <property type="protein sequence ID" value="KDR11873.1"/>
    <property type="molecule type" value="Genomic_DNA"/>
</dbReference>
<evidence type="ECO:0000313" key="9">
    <source>
        <dbReference type="EMBL" id="KDR11873.1"/>
    </source>
</evidence>
<dbReference type="InterPro" id="IPR043504">
    <property type="entry name" value="Peptidase_S1_PA_chymotrypsin"/>
</dbReference>
<dbReference type="eggNOG" id="KOG3627">
    <property type="taxonomic scope" value="Eukaryota"/>
</dbReference>
<evidence type="ECO:0000256" key="1">
    <source>
        <dbReference type="ARBA" id="ARBA00022670"/>
    </source>
</evidence>
<dbReference type="PROSITE" id="PS00134">
    <property type="entry name" value="TRYPSIN_HIS"/>
    <property type="match status" value="1"/>
</dbReference>
<feature type="non-terminal residue" evidence="9">
    <location>
        <position position="1"/>
    </location>
</feature>
<evidence type="ECO:0000256" key="7">
    <source>
        <dbReference type="RuleBase" id="RU363034"/>
    </source>
</evidence>
<dbReference type="GO" id="GO:0004252">
    <property type="term" value="F:serine-type endopeptidase activity"/>
    <property type="evidence" value="ECO:0007669"/>
    <property type="project" value="InterPro"/>
</dbReference>